<sequence>MRFSMRNMFSNVEARTLSKEGSEVDFFACPVCYEPLVRKGPSGFNLPAIYRSGFKCKTCKKTFSRKNLYLDLIVTAGSKDYNEFKPAGTGLCRFGYATISGVHLFPSCMREAGIKILTVVVSLVLMKSSRWHESIFQPVEGGILVDVSRGSGLFSRKFAKSGAYSRVVALDFSENMLYVSRLPFSSGSIDCVHAGAALHCWPSPSNAVAEINRIL</sequence>
<dbReference type="PANTHER" id="PTHR43591:SF99">
    <property type="entry name" value="OS06G0646000 PROTEIN"/>
    <property type="match status" value="1"/>
</dbReference>
<dbReference type="Gene3D" id="3.40.50.150">
    <property type="entry name" value="Vaccinia Virus protein VP39"/>
    <property type="match status" value="1"/>
</dbReference>
<dbReference type="PANTHER" id="PTHR43591">
    <property type="entry name" value="METHYLTRANSFERASE"/>
    <property type="match status" value="1"/>
</dbReference>
<dbReference type="GO" id="GO:0009820">
    <property type="term" value="P:alkaloid metabolic process"/>
    <property type="evidence" value="ECO:0007669"/>
    <property type="project" value="UniProtKB-KW"/>
</dbReference>
<feature type="domain" description="Methyltransferase type 11" evidence="2">
    <location>
        <begin position="145"/>
        <end position="215"/>
    </location>
</feature>
<evidence type="ECO:0000313" key="3">
    <source>
        <dbReference type="EMBL" id="KAL3532249.1"/>
    </source>
</evidence>
<comment type="caution">
    <text evidence="3">The sequence shown here is derived from an EMBL/GenBank/DDBJ whole genome shotgun (WGS) entry which is preliminary data.</text>
</comment>
<organism evidence="3 4">
    <name type="scientific">Cinchona calisaya</name>
    <dbReference type="NCBI Taxonomy" id="153742"/>
    <lineage>
        <taxon>Eukaryota</taxon>
        <taxon>Viridiplantae</taxon>
        <taxon>Streptophyta</taxon>
        <taxon>Embryophyta</taxon>
        <taxon>Tracheophyta</taxon>
        <taxon>Spermatophyta</taxon>
        <taxon>Magnoliopsida</taxon>
        <taxon>eudicotyledons</taxon>
        <taxon>Gunneridae</taxon>
        <taxon>Pentapetalae</taxon>
        <taxon>asterids</taxon>
        <taxon>lamiids</taxon>
        <taxon>Gentianales</taxon>
        <taxon>Rubiaceae</taxon>
        <taxon>Cinchonoideae</taxon>
        <taxon>Cinchoneae</taxon>
        <taxon>Cinchona</taxon>
    </lineage>
</organism>
<comment type="subunit">
    <text evidence="1">Homodimer.</text>
</comment>
<accession>A0ABD3AME7</accession>
<dbReference type="EMBL" id="JBJUIK010000003">
    <property type="protein sequence ID" value="KAL3532249.1"/>
    <property type="molecule type" value="Genomic_DNA"/>
</dbReference>
<dbReference type="GO" id="GO:0005737">
    <property type="term" value="C:cytoplasm"/>
    <property type="evidence" value="ECO:0007669"/>
    <property type="project" value="UniProtKB-ARBA"/>
</dbReference>
<proteinExistence type="predicted"/>
<evidence type="ECO:0000259" key="2">
    <source>
        <dbReference type="Pfam" id="PF08241"/>
    </source>
</evidence>
<dbReference type="Proteomes" id="UP001630127">
    <property type="component" value="Unassembled WGS sequence"/>
</dbReference>
<dbReference type="InterPro" id="IPR029063">
    <property type="entry name" value="SAM-dependent_MTases_sf"/>
</dbReference>
<dbReference type="InterPro" id="IPR013216">
    <property type="entry name" value="Methyltransf_11"/>
</dbReference>
<evidence type="ECO:0000256" key="1">
    <source>
        <dbReference type="ARBA" id="ARBA00011738"/>
    </source>
</evidence>
<reference evidence="3 4" key="1">
    <citation type="submission" date="2024-11" db="EMBL/GenBank/DDBJ databases">
        <title>A near-complete genome assembly of Cinchona calisaya.</title>
        <authorList>
            <person name="Lian D.C."/>
            <person name="Zhao X.W."/>
            <person name="Wei L."/>
        </authorList>
    </citation>
    <scope>NUCLEOTIDE SEQUENCE [LARGE SCALE GENOMIC DNA]</scope>
    <source>
        <tissue evidence="3">Nenye</tissue>
    </source>
</reference>
<name>A0ABD3AME7_9GENT</name>
<gene>
    <name evidence="3" type="ORF">ACH5RR_005770</name>
</gene>
<dbReference type="AlphaFoldDB" id="A0ABD3AME7"/>
<dbReference type="Pfam" id="PF08241">
    <property type="entry name" value="Methyltransf_11"/>
    <property type="match status" value="1"/>
</dbReference>
<protein>
    <recommendedName>
        <fullName evidence="2">Methyltransferase type 11 domain-containing protein</fullName>
    </recommendedName>
</protein>
<evidence type="ECO:0000313" key="4">
    <source>
        <dbReference type="Proteomes" id="UP001630127"/>
    </source>
</evidence>
<keyword evidence="4" id="KW-1185">Reference proteome</keyword>
<dbReference type="SUPFAM" id="SSF53335">
    <property type="entry name" value="S-adenosyl-L-methionine-dependent methyltransferases"/>
    <property type="match status" value="1"/>
</dbReference>